<evidence type="ECO:0000313" key="15">
    <source>
        <dbReference type="Proteomes" id="UP000318509"/>
    </source>
</evidence>
<dbReference type="AlphaFoldDB" id="A0A537KDQ2"/>
<dbReference type="Pfam" id="PF03737">
    <property type="entry name" value="RraA-like"/>
    <property type="match status" value="1"/>
</dbReference>
<feature type="binding site" evidence="13">
    <location>
        <begin position="108"/>
        <end position="111"/>
    </location>
    <ligand>
        <name>substrate</name>
    </ligand>
</feature>
<evidence type="ECO:0000256" key="9">
    <source>
        <dbReference type="ARBA" id="ARBA00029596"/>
    </source>
</evidence>
<gene>
    <name evidence="14" type="ORF">E6H00_00990</name>
</gene>
<feature type="binding site" evidence="13">
    <location>
        <position position="131"/>
    </location>
    <ligand>
        <name>Mg(2+)</name>
        <dbReference type="ChEBI" id="CHEBI:18420"/>
    </ligand>
</feature>
<dbReference type="SUPFAM" id="SSF89562">
    <property type="entry name" value="RraA-like"/>
    <property type="match status" value="1"/>
</dbReference>
<dbReference type="Proteomes" id="UP000318509">
    <property type="component" value="Unassembled WGS sequence"/>
</dbReference>
<comment type="catalytic activity">
    <reaction evidence="12">
        <text>oxaloacetate + H(+) = pyruvate + CO2</text>
        <dbReference type="Rhea" id="RHEA:15641"/>
        <dbReference type="ChEBI" id="CHEBI:15361"/>
        <dbReference type="ChEBI" id="CHEBI:15378"/>
        <dbReference type="ChEBI" id="CHEBI:16452"/>
        <dbReference type="ChEBI" id="CHEBI:16526"/>
        <dbReference type="EC" id="4.1.1.112"/>
    </reaction>
</comment>
<dbReference type="PANTHER" id="PTHR33254:SF4">
    <property type="entry name" value="4-HYDROXY-4-METHYL-2-OXOGLUTARATE ALDOLASE 3-RELATED"/>
    <property type="match status" value="1"/>
</dbReference>
<evidence type="ECO:0000256" key="1">
    <source>
        <dbReference type="ARBA" id="ARBA00001342"/>
    </source>
</evidence>
<evidence type="ECO:0000256" key="11">
    <source>
        <dbReference type="ARBA" id="ARBA00032305"/>
    </source>
</evidence>
<protein>
    <recommendedName>
        <fullName evidence="7">Putative 4-hydroxy-4-methyl-2-oxoglutarate aldolase</fullName>
        <ecNumber evidence="6">4.1.1.112</ecNumber>
        <ecNumber evidence="5">4.1.3.17</ecNumber>
    </recommendedName>
    <alternativeName>
        <fullName evidence="11">Oxaloacetate decarboxylase</fullName>
    </alternativeName>
    <alternativeName>
        <fullName evidence="9">Regulator of ribonuclease activity homolog</fullName>
    </alternativeName>
    <alternativeName>
        <fullName evidence="10">RraA-like protein</fullName>
    </alternativeName>
</protein>
<comment type="catalytic activity">
    <reaction evidence="1">
        <text>4-hydroxy-4-methyl-2-oxoglutarate = 2 pyruvate</text>
        <dbReference type="Rhea" id="RHEA:22748"/>
        <dbReference type="ChEBI" id="CHEBI:15361"/>
        <dbReference type="ChEBI" id="CHEBI:58276"/>
        <dbReference type="EC" id="4.1.3.17"/>
    </reaction>
</comment>
<dbReference type="CDD" id="cd16841">
    <property type="entry name" value="RraA_family"/>
    <property type="match status" value="1"/>
</dbReference>
<organism evidence="14 15">
    <name type="scientific">Candidatus Segetimicrobium genomatis</name>
    <dbReference type="NCBI Taxonomy" id="2569760"/>
    <lineage>
        <taxon>Bacteria</taxon>
        <taxon>Bacillati</taxon>
        <taxon>Candidatus Sysuimicrobiota</taxon>
        <taxon>Candidatus Sysuimicrobiia</taxon>
        <taxon>Candidatus Sysuimicrobiales</taxon>
        <taxon>Candidatus Segetimicrobiaceae</taxon>
        <taxon>Candidatus Segetimicrobium</taxon>
    </lineage>
</organism>
<comment type="cofactor">
    <cofactor evidence="2">
        <name>a divalent metal cation</name>
        <dbReference type="ChEBI" id="CHEBI:60240"/>
    </cofactor>
</comment>
<evidence type="ECO:0000313" key="14">
    <source>
        <dbReference type="EMBL" id="TMI93616.1"/>
    </source>
</evidence>
<dbReference type="GO" id="GO:0046872">
    <property type="term" value="F:metal ion binding"/>
    <property type="evidence" value="ECO:0007669"/>
    <property type="project" value="UniProtKB-KW"/>
</dbReference>
<evidence type="ECO:0000256" key="5">
    <source>
        <dbReference type="ARBA" id="ARBA00012213"/>
    </source>
</evidence>
<evidence type="ECO:0000256" key="10">
    <source>
        <dbReference type="ARBA" id="ARBA00030169"/>
    </source>
</evidence>
<feature type="binding site" evidence="13">
    <location>
        <position position="130"/>
    </location>
    <ligand>
        <name>substrate</name>
    </ligand>
</feature>
<keyword evidence="13" id="KW-0460">Magnesium</keyword>
<evidence type="ECO:0000256" key="7">
    <source>
        <dbReference type="ARBA" id="ARBA00016549"/>
    </source>
</evidence>
<evidence type="ECO:0000256" key="13">
    <source>
        <dbReference type="PIRSR" id="PIRSR605493-1"/>
    </source>
</evidence>
<comment type="function">
    <text evidence="8">Catalyzes the aldol cleavage of 4-hydroxy-4-methyl-2-oxoglutarate (HMG) into 2 molecules of pyruvate. Also contains a secondary oxaloacetate (OAA) decarboxylase activity due to the common pyruvate enolate transition state formed following C-C bond cleavage in the retro-aldol and decarboxylation reactions.</text>
</comment>
<dbReference type="InterPro" id="IPR005493">
    <property type="entry name" value="RraA/RraA-like"/>
</dbReference>
<sequence length="241" mass="25659">MASTHDRDGREHLGFRGFRTVERPSADLVRRLAAYAPPDLSDAMNGGYTLDPGIGPLYPFHGRIAGPAVTVAVPRGAFNVIKFGMQQTHEGDVMVINAWGLNTFAVWGGNVSRGMKRRGVAGVIIDGAARDPEEAESIEFPVFARSQATATPPLEGPGEVNVPVACGNVVIHPGDIIVADANGIVSIPPAAAEWVLRQVADLKQRHARIQPVLERGEVTSIDTITEALVKQGFVIDGRSSV</sequence>
<dbReference type="GO" id="GO:0008948">
    <property type="term" value="F:oxaloacetate decarboxylase activity"/>
    <property type="evidence" value="ECO:0007669"/>
    <property type="project" value="UniProtKB-EC"/>
</dbReference>
<evidence type="ECO:0000256" key="2">
    <source>
        <dbReference type="ARBA" id="ARBA00001968"/>
    </source>
</evidence>
<dbReference type="InterPro" id="IPR036704">
    <property type="entry name" value="RraA/RraA-like_sf"/>
</dbReference>
<dbReference type="GO" id="GO:0047443">
    <property type="term" value="F:4-hydroxy-4-methyl-2-oxoglutarate aldolase activity"/>
    <property type="evidence" value="ECO:0007669"/>
    <property type="project" value="UniProtKB-EC"/>
</dbReference>
<name>A0A537KDQ2_9BACT</name>
<proteinExistence type="inferred from homology"/>
<evidence type="ECO:0000256" key="8">
    <source>
        <dbReference type="ARBA" id="ARBA00025046"/>
    </source>
</evidence>
<dbReference type="Gene3D" id="3.50.30.40">
    <property type="entry name" value="Ribonuclease E inhibitor RraA/RraA-like"/>
    <property type="match status" value="1"/>
</dbReference>
<evidence type="ECO:0000256" key="4">
    <source>
        <dbReference type="ARBA" id="ARBA00011233"/>
    </source>
</evidence>
<comment type="subunit">
    <text evidence="4">Homotrimer.</text>
</comment>
<dbReference type="PANTHER" id="PTHR33254">
    <property type="entry name" value="4-HYDROXY-4-METHYL-2-OXOGLUTARATE ALDOLASE 3-RELATED"/>
    <property type="match status" value="1"/>
</dbReference>
<dbReference type="EMBL" id="VBAK01000020">
    <property type="protein sequence ID" value="TMI93616.1"/>
    <property type="molecule type" value="Genomic_DNA"/>
</dbReference>
<reference evidence="14 15" key="1">
    <citation type="journal article" date="2019" name="Nat. Microbiol.">
        <title>Mediterranean grassland soil C-N compound turnover is dependent on rainfall and depth, and is mediated by genomically divergent microorganisms.</title>
        <authorList>
            <person name="Diamond S."/>
            <person name="Andeer P.F."/>
            <person name="Li Z."/>
            <person name="Crits-Christoph A."/>
            <person name="Burstein D."/>
            <person name="Anantharaman K."/>
            <person name="Lane K.R."/>
            <person name="Thomas B.C."/>
            <person name="Pan C."/>
            <person name="Northen T.R."/>
            <person name="Banfield J.F."/>
        </authorList>
    </citation>
    <scope>NUCLEOTIDE SEQUENCE [LARGE SCALE GENOMIC DNA]</scope>
    <source>
        <strain evidence="14">NP_3</strain>
    </source>
</reference>
<dbReference type="EC" id="4.1.1.112" evidence="6"/>
<evidence type="ECO:0000256" key="3">
    <source>
        <dbReference type="ARBA" id="ARBA00008621"/>
    </source>
</evidence>
<dbReference type="EC" id="4.1.3.17" evidence="5"/>
<evidence type="ECO:0000256" key="6">
    <source>
        <dbReference type="ARBA" id="ARBA00012947"/>
    </source>
</evidence>
<comment type="similarity">
    <text evidence="3">Belongs to the class II aldolase/RraA-like family.</text>
</comment>
<evidence type="ECO:0000256" key="12">
    <source>
        <dbReference type="ARBA" id="ARBA00047973"/>
    </source>
</evidence>
<accession>A0A537KDQ2</accession>
<keyword evidence="13" id="KW-0479">Metal-binding</keyword>
<comment type="cofactor">
    <cofactor evidence="13">
        <name>Mg(2+)</name>
        <dbReference type="ChEBI" id="CHEBI:18420"/>
    </cofactor>
</comment>
<comment type="caution">
    <text evidence="14">The sequence shown here is derived from an EMBL/GenBank/DDBJ whole genome shotgun (WGS) entry which is preliminary data.</text>
</comment>